<protein>
    <submittedName>
        <fullName evidence="1">Ribosomal protein S8</fullName>
    </submittedName>
</protein>
<dbReference type="KEGG" id="cqu:CpipJ_CPIJ013910"/>
<evidence type="ECO:0000313" key="1">
    <source>
        <dbReference type="EMBL" id="EDS39475.1"/>
    </source>
</evidence>
<dbReference type="Gene3D" id="3.10.290.70">
    <property type="match status" value="1"/>
</dbReference>
<dbReference type="GO" id="GO:0005840">
    <property type="term" value="C:ribosome"/>
    <property type="evidence" value="ECO:0007669"/>
    <property type="project" value="UniProtKB-KW"/>
</dbReference>
<dbReference type="EnsemblMetazoa" id="CPIJ013910-RA">
    <property type="protein sequence ID" value="CPIJ013910-PA"/>
    <property type="gene ID" value="CPIJ013910"/>
</dbReference>
<gene>
    <name evidence="2" type="primary">6046863</name>
    <name evidence="1" type="ORF">CpipJ_CPIJ013910</name>
</gene>
<dbReference type="STRING" id="7176.B0X2X3"/>
<dbReference type="EMBL" id="DS232302">
    <property type="protein sequence ID" value="EDS39475.1"/>
    <property type="molecule type" value="Genomic_DNA"/>
</dbReference>
<dbReference type="eggNOG" id="KOG3283">
    <property type="taxonomic scope" value="Eukaryota"/>
</dbReference>
<name>B0X2X3_CULQU</name>
<dbReference type="VEuPathDB" id="VectorBase:CPIJ013910"/>
<dbReference type="Proteomes" id="UP000002320">
    <property type="component" value="Unassembled WGS sequence"/>
</dbReference>
<organism>
    <name type="scientific">Culex quinquefasciatus</name>
    <name type="common">Southern house mosquito</name>
    <name type="synonym">Culex pungens</name>
    <dbReference type="NCBI Taxonomy" id="7176"/>
    <lineage>
        <taxon>Eukaryota</taxon>
        <taxon>Metazoa</taxon>
        <taxon>Ecdysozoa</taxon>
        <taxon>Arthropoda</taxon>
        <taxon>Hexapoda</taxon>
        <taxon>Insecta</taxon>
        <taxon>Pterygota</taxon>
        <taxon>Neoptera</taxon>
        <taxon>Endopterygota</taxon>
        <taxon>Diptera</taxon>
        <taxon>Nematocera</taxon>
        <taxon>Culicoidea</taxon>
        <taxon>Culicidae</taxon>
        <taxon>Culicinae</taxon>
        <taxon>Culicini</taxon>
        <taxon>Culex</taxon>
        <taxon>Culex</taxon>
    </lineage>
</organism>
<keyword evidence="1" id="KW-0687">Ribonucleoprotein</keyword>
<dbReference type="HOGENOM" id="CLU_1887765_0_0_1"/>
<reference evidence="2" key="2">
    <citation type="submission" date="2020-05" db="UniProtKB">
        <authorList>
            <consortium name="EnsemblMetazoa"/>
        </authorList>
    </citation>
    <scope>IDENTIFICATION</scope>
    <source>
        <strain evidence="2">JHB</strain>
    </source>
</reference>
<keyword evidence="3" id="KW-1185">Reference proteome</keyword>
<dbReference type="InParanoid" id="B0X2X3"/>
<proteinExistence type="predicted"/>
<accession>B0X2X3</accession>
<evidence type="ECO:0000313" key="2">
    <source>
        <dbReference type="EnsemblMetazoa" id="CPIJ013910-PA"/>
    </source>
</evidence>
<reference evidence="1" key="1">
    <citation type="submission" date="2007-03" db="EMBL/GenBank/DDBJ databases">
        <title>Annotation of Culex pipiens quinquefasciatus.</title>
        <authorList>
            <consortium name="The Broad Institute Genome Sequencing Platform"/>
            <person name="Atkinson P.W."/>
            <person name="Hemingway J."/>
            <person name="Christensen B.M."/>
            <person name="Higgs S."/>
            <person name="Kodira C."/>
            <person name="Hannick L."/>
            <person name="Megy K."/>
            <person name="O'Leary S."/>
            <person name="Pearson M."/>
            <person name="Haas B.J."/>
            <person name="Mauceli E."/>
            <person name="Wortman J.R."/>
            <person name="Lee N.H."/>
            <person name="Guigo R."/>
            <person name="Stanke M."/>
            <person name="Alvarado L."/>
            <person name="Amedeo P."/>
            <person name="Antoine C.H."/>
            <person name="Arensburger P."/>
            <person name="Bidwell S.L."/>
            <person name="Crawford M."/>
            <person name="Camaro F."/>
            <person name="Devon K."/>
            <person name="Engels R."/>
            <person name="Hammond M."/>
            <person name="Howarth C."/>
            <person name="Koehrsen M."/>
            <person name="Lawson D."/>
            <person name="Montgomery P."/>
            <person name="Nene V."/>
            <person name="Nusbaum C."/>
            <person name="Puiu D."/>
            <person name="Romero-Severson J."/>
            <person name="Severson D.W."/>
            <person name="Shumway M."/>
            <person name="Sisk P."/>
            <person name="Stolte C."/>
            <person name="Zeng Q."/>
            <person name="Eisenstadt E."/>
            <person name="Fraser-Liggett C."/>
            <person name="Strausberg R."/>
            <person name="Galagan J."/>
            <person name="Birren B."/>
            <person name="Collins F.H."/>
        </authorList>
    </citation>
    <scope>NUCLEOTIDE SEQUENCE [LARGE SCALE GENOMIC DNA]</scope>
    <source>
        <strain evidence="1">JHB</strain>
    </source>
</reference>
<sequence length="135" mass="14897">MITTSRNSGRARTCRKYVLGRPTANSKIGASRIHLCEPGVETGSSVRSICTSAILPGLWILYNASNNELVRTKTLLRNAIIVIDVAPLRVPFAVFLHADQLAQHHVHLDLHAVLVGLIILFQCGRKRSIWISSSF</sequence>
<dbReference type="AlphaFoldDB" id="B0X2X3"/>
<keyword evidence="1" id="KW-0689">Ribosomal protein</keyword>
<evidence type="ECO:0000313" key="3">
    <source>
        <dbReference type="Proteomes" id="UP000002320"/>
    </source>
</evidence>